<accession>A0A8S3RRV7</accession>
<evidence type="ECO:0000313" key="1">
    <source>
        <dbReference type="EMBL" id="CAG2209468.1"/>
    </source>
</evidence>
<dbReference type="AlphaFoldDB" id="A0A8S3RRV7"/>
<gene>
    <name evidence="1" type="ORF">MEDL_23597</name>
</gene>
<proteinExistence type="predicted"/>
<reference evidence="1" key="1">
    <citation type="submission" date="2021-03" db="EMBL/GenBank/DDBJ databases">
        <authorList>
            <person name="Bekaert M."/>
        </authorList>
    </citation>
    <scope>NUCLEOTIDE SEQUENCE</scope>
</reference>
<evidence type="ECO:0000313" key="2">
    <source>
        <dbReference type="Proteomes" id="UP000683360"/>
    </source>
</evidence>
<name>A0A8S3RRV7_MYTED</name>
<keyword evidence="2" id="KW-1185">Reference proteome</keyword>
<dbReference type="EMBL" id="CAJPWZ010001182">
    <property type="protein sequence ID" value="CAG2209468.1"/>
    <property type="molecule type" value="Genomic_DNA"/>
</dbReference>
<protein>
    <submittedName>
        <fullName evidence="1">Uncharacterized protein</fullName>
    </submittedName>
</protein>
<sequence>MCYGYCGSVCQDNLREYEIVRDTTGPRKRVMREKRMLYIGGNEPGHHAKPKPGTFKTGKISAAKRLNNKIQAKRMAKSRIMNKLEQIKNKLLTEQPSKPVGVLYLDYEQTTNKFNYDGSGFLLNRFENCRPLSSPGRRLLKARGWQLLHLKQKDDGYNS</sequence>
<dbReference type="Proteomes" id="UP000683360">
    <property type="component" value="Unassembled WGS sequence"/>
</dbReference>
<comment type="caution">
    <text evidence="1">The sequence shown here is derived from an EMBL/GenBank/DDBJ whole genome shotgun (WGS) entry which is preliminary data.</text>
</comment>
<organism evidence="1 2">
    <name type="scientific">Mytilus edulis</name>
    <name type="common">Blue mussel</name>
    <dbReference type="NCBI Taxonomy" id="6550"/>
    <lineage>
        <taxon>Eukaryota</taxon>
        <taxon>Metazoa</taxon>
        <taxon>Spiralia</taxon>
        <taxon>Lophotrochozoa</taxon>
        <taxon>Mollusca</taxon>
        <taxon>Bivalvia</taxon>
        <taxon>Autobranchia</taxon>
        <taxon>Pteriomorphia</taxon>
        <taxon>Mytilida</taxon>
        <taxon>Mytiloidea</taxon>
        <taxon>Mytilidae</taxon>
        <taxon>Mytilinae</taxon>
        <taxon>Mytilus</taxon>
    </lineage>
</organism>